<feature type="chain" id="PRO_5047491362" evidence="2">
    <location>
        <begin position="23"/>
        <end position="592"/>
    </location>
</feature>
<protein>
    <submittedName>
        <fullName evidence="4">Right-handed parallel beta-helix repeat-containing protein</fullName>
    </submittedName>
</protein>
<gene>
    <name evidence="4" type="ORF">POL58_36000</name>
</gene>
<dbReference type="InterPro" id="IPR011050">
    <property type="entry name" value="Pectin_lyase_fold/virulence"/>
</dbReference>
<feature type="domain" description="Right handed beta helix" evidence="3">
    <location>
        <begin position="322"/>
        <end position="494"/>
    </location>
</feature>
<dbReference type="EMBL" id="JAQNDN010000022">
    <property type="protein sequence ID" value="MDC0673213.1"/>
    <property type="molecule type" value="Genomic_DNA"/>
</dbReference>
<dbReference type="PROSITE" id="PS51257">
    <property type="entry name" value="PROKAR_LIPOPROTEIN"/>
    <property type="match status" value="1"/>
</dbReference>
<evidence type="ECO:0000259" key="3">
    <source>
        <dbReference type="Pfam" id="PF13229"/>
    </source>
</evidence>
<feature type="region of interest" description="Disordered" evidence="1">
    <location>
        <begin position="21"/>
        <end position="101"/>
    </location>
</feature>
<dbReference type="SMART" id="SM00710">
    <property type="entry name" value="PbH1"/>
    <property type="match status" value="6"/>
</dbReference>
<evidence type="ECO:0000313" key="5">
    <source>
        <dbReference type="Proteomes" id="UP001217838"/>
    </source>
</evidence>
<dbReference type="SUPFAM" id="SSF51126">
    <property type="entry name" value="Pectin lyase-like"/>
    <property type="match status" value="2"/>
</dbReference>
<evidence type="ECO:0000256" key="1">
    <source>
        <dbReference type="SAM" id="MobiDB-lite"/>
    </source>
</evidence>
<dbReference type="InterPro" id="IPR059226">
    <property type="entry name" value="Choice_anch_Q_dom"/>
</dbReference>
<comment type="caution">
    <text evidence="4">The sequence shown here is derived from an EMBL/GenBank/DDBJ whole genome shotgun (WGS) entry which is preliminary data.</text>
</comment>
<feature type="compositionally biased region" description="Polar residues" evidence="1">
    <location>
        <begin position="48"/>
        <end position="58"/>
    </location>
</feature>
<feature type="compositionally biased region" description="Low complexity" evidence="1">
    <location>
        <begin position="25"/>
        <end position="47"/>
    </location>
</feature>
<sequence length="592" mass="59192">MQQYRVCAALLAALAACGDSGAMMTEGTGSDPTGGPTGDPTASDPTGSPTSAPTGSDSTTADPTDTGNDPTGPTGTSEPTTGDPTDTGDPPPPPPAGTCEVPVELVDTANPTAVVGDGTPESCNESTLTAALAGGGVVTFDCGGPVTITLGQAIAITSDLVIDGNHEVTLSGGGVTRILDMDTGNFESQGPHLTVQRLRFIDGKASGTEVPLGTDVDGGGGAIFHLGGSVTAIDSVFENNEAATWGPDVAGGAIYGIGVGATTVVGCTFHNNRAANGGALGALHTALTIVNSTFTNNEATGRDANYIDMMGEQAGHGGNGGAIVMDGVGRELTICGSTVQGNRGGAFGAALFRTGYEGEPTVIDRSTFADNEIPDHDDDDSPSSGALYIQGTAVTLTNSTISGNKARGSAGVWILGHGAQPAVADLTNVTITGNSTWPQDDFTMRGIGAGITIGDDTTGTILNCTIAGNDAQFGSGILHVTPLVVRNTIISNNAENQYTPLNCTGAMFATPPGSGDHNIQWPNGVQDDMDCTPGILRADPLLGELADNGGPTRTILPLAGSPALASGSDCPPTDQRGEPRGDPCTLGALESP</sequence>
<dbReference type="PANTHER" id="PTHR11319">
    <property type="entry name" value="G PROTEIN-COUPLED RECEPTOR-RELATED"/>
    <property type="match status" value="1"/>
</dbReference>
<evidence type="ECO:0000256" key="2">
    <source>
        <dbReference type="SAM" id="SignalP"/>
    </source>
</evidence>
<feature type="region of interest" description="Disordered" evidence="1">
    <location>
        <begin position="557"/>
        <end position="592"/>
    </location>
</feature>
<name>A0ABT5BGI1_9BACT</name>
<dbReference type="InterPro" id="IPR012334">
    <property type="entry name" value="Pectin_lyas_fold"/>
</dbReference>
<feature type="compositionally biased region" description="Low complexity" evidence="1">
    <location>
        <begin position="59"/>
        <end position="88"/>
    </location>
</feature>
<dbReference type="PANTHER" id="PTHR11319:SF35">
    <property type="entry name" value="OUTER MEMBRANE PROTEIN PMPC-RELATED"/>
    <property type="match status" value="1"/>
</dbReference>
<dbReference type="NCBIfam" id="NF041518">
    <property type="entry name" value="choice_anch_Q"/>
    <property type="match status" value="1"/>
</dbReference>
<keyword evidence="5" id="KW-1185">Reference proteome</keyword>
<dbReference type="Gene3D" id="2.160.20.10">
    <property type="entry name" value="Single-stranded right-handed beta-helix, Pectin lyase-like"/>
    <property type="match status" value="1"/>
</dbReference>
<dbReference type="RefSeq" id="WP_272005899.1">
    <property type="nucleotide sequence ID" value="NZ_JAQNDN010000022.1"/>
</dbReference>
<evidence type="ECO:0000313" key="4">
    <source>
        <dbReference type="EMBL" id="MDC0673213.1"/>
    </source>
</evidence>
<dbReference type="Pfam" id="PF13229">
    <property type="entry name" value="Beta_helix"/>
    <property type="match status" value="1"/>
</dbReference>
<reference evidence="4 5" key="1">
    <citation type="submission" date="2022-11" db="EMBL/GenBank/DDBJ databases">
        <title>Minimal conservation of predation-associated metabolite biosynthetic gene clusters underscores biosynthetic potential of Myxococcota including descriptions for ten novel species: Archangium lansinium sp. nov., Myxococcus landrumus sp. nov., Nannocystis bai.</title>
        <authorList>
            <person name="Ahearne A."/>
            <person name="Stevens C."/>
            <person name="Dowd S."/>
        </authorList>
    </citation>
    <scope>NUCLEOTIDE SEQUENCE [LARGE SCALE GENOMIC DNA]</scope>
    <source>
        <strain evidence="4 5">NCELM</strain>
    </source>
</reference>
<accession>A0ABT5BGI1</accession>
<organism evidence="4 5">
    <name type="scientific">Nannocystis radixulma</name>
    <dbReference type="NCBI Taxonomy" id="2995305"/>
    <lineage>
        <taxon>Bacteria</taxon>
        <taxon>Pseudomonadati</taxon>
        <taxon>Myxococcota</taxon>
        <taxon>Polyangia</taxon>
        <taxon>Nannocystales</taxon>
        <taxon>Nannocystaceae</taxon>
        <taxon>Nannocystis</taxon>
    </lineage>
</organism>
<dbReference type="InterPro" id="IPR006626">
    <property type="entry name" value="PbH1"/>
</dbReference>
<feature type="signal peptide" evidence="2">
    <location>
        <begin position="1"/>
        <end position="22"/>
    </location>
</feature>
<dbReference type="Proteomes" id="UP001217838">
    <property type="component" value="Unassembled WGS sequence"/>
</dbReference>
<keyword evidence="2" id="KW-0732">Signal</keyword>
<proteinExistence type="predicted"/>
<dbReference type="InterPro" id="IPR039448">
    <property type="entry name" value="Beta_helix"/>
</dbReference>